<accession>A0ABX2HX67</accession>
<organism evidence="1 2">
    <name type="scientific">Anaerostipes hadrus</name>
    <dbReference type="NCBI Taxonomy" id="649756"/>
    <lineage>
        <taxon>Bacteria</taxon>
        <taxon>Bacillati</taxon>
        <taxon>Bacillota</taxon>
        <taxon>Clostridia</taxon>
        <taxon>Lachnospirales</taxon>
        <taxon>Lachnospiraceae</taxon>
        <taxon>Anaerostipes</taxon>
    </lineage>
</organism>
<name>A0ABX2HX67_ANAHA</name>
<dbReference type="Pfam" id="PF09035">
    <property type="entry name" value="Tn916-Xis"/>
    <property type="match status" value="1"/>
</dbReference>
<protein>
    <submittedName>
        <fullName evidence="1">Excisionase</fullName>
    </submittedName>
</protein>
<comment type="caution">
    <text evidence="1">The sequence shown here is derived from an EMBL/GenBank/DDBJ whole genome shotgun (WGS) entry which is preliminary data.</text>
</comment>
<dbReference type="InterPro" id="IPR038148">
    <property type="entry name" value="Tn1545/Tn916_Xis"/>
</dbReference>
<dbReference type="RefSeq" id="WP_052502477.1">
    <property type="nucleotide sequence ID" value="NZ_JAAIQB010000008.1"/>
</dbReference>
<evidence type="ECO:0000313" key="1">
    <source>
        <dbReference type="EMBL" id="NSJ78838.1"/>
    </source>
</evidence>
<dbReference type="InterPro" id="IPR015122">
    <property type="entry name" value="Tn916-Xis"/>
</dbReference>
<dbReference type="Gene3D" id="3.90.105.50">
    <property type="match status" value="1"/>
</dbReference>
<gene>
    <name evidence="1" type="ORF">G5A72_04390</name>
</gene>
<keyword evidence="2" id="KW-1185">Reference proteome</keyword>
<dbReference type="EMBL" id="JAAITB010000007">
    <property type="protein sequence ID" value="NSJ78838.1"/>
    <property type="molecule type" value="Genomic_DNA"/>
</dbReference>
<evidence type="ECO:0000313" key="2">
    <source>
        <dbReference type="Proteomes" id="UP001644750"/>
    </source>
</evidence>
<sequence length="84" mass="9930">MKVDFTDKEMIAYKELLIEKKKEQPFWKKKCLSVNETAAYTGIGRGKIRELMKVKGCNFVTTDGYQQYVIIDKFVEFIINRQEI</sequence>
<dbReference type="Proteomes" id="UP001644750">
    <property type="component" value="Unassembled WGS sequence"/>
</dbReference>
<proteinExistence type="predicted"/>
<reference evidence="1 2" key="1">
    <citation type="journal article" date="2020" name="Cell Host Microbe">
        <title>Functional and Genomic Variation between Human-Derived Isolates of Lachnospiraceae Reveals Inter- and Intra-Species Diversity.</title>
        <authorList>
            <person name="Sorbara M.T."/>
            <person name="Littmann E.R."/>
            <person name="Fontana E."/>
            <person name="Moody T.U."/>
            <person name="Kohout C.E."/>
            <person name="Gjonbalaj M."/>
            <person name="Eaton V."/>
            <person name="Seok R."/>
            <person name="Leiner I.M."/>
            <person name="Pamer E.G."/>
        </authorList>
    </citation>
    <scope>NUCLEOTIDE SEQUENCE [LARGE SCALE GENOMIC DNA]</scope>
    <source>
        <strain evidence="1 2">MSK.14.57</strain>
    </source>
</reference>